<feature type="domain" description="Protein kinase" evidence="11">
    <location>
        <begin position="111"/>
        <end position="394"/>
    </location>
</feature>
<evidence type="ECO:0000256" key="4">
    <source>
        <dbReference type="ARBA" id="ARBA00022741"/>
    </source>
</evidence>
<feature type="transmembrane region" description="Helical" evidence="10">
    <location>
        <begin position="6"/>
        <end position="24"/>
    </location>
</feature>
<dbReference type="GO" id="GO:0030154">
    <property type="term" value="P:cell differentiation"/>
    <property type="evidence" value="ECO:0007669"/>
    <property type="project" value="TreeGrafter"/>
</dbReference>
<dbReference type="SUPFAM" id="SSF56112">
    <property type="entry name" value="Protein kinase-like (PK-like)"/>
    <property type="match status" value="1"/>
</dbReference>
<dbReference type="InterPro" id="IPR050591">
    <property type="entry name" value="GSK-3"/>
</dbReference>
<keyword evidence="3" id="KW-0808">Transferase</keyword>
<accession>A0A0K0G054</accession>
<evidence type="ECO:0000256" key="8">
    <source>
        <dbReference type="RuleBase" id="RU000304"/>
    </source>
</evidence>
<evidence type="ECO:0000259" key="11">
    <source>
        <dbReference type="PROSITE" id="PS50011"/>
    </source>
</evidence>
<dbReference type="SMART" id="SM00220">
    <property type="entry name" value="S_TKc"/>
    <property type="match status" value="1"/>
</dbReference>
<dbReference type="FunFam" id="1.10.510.10:FF:000082">
    <property type="entry name" value="Shaggy-related protein kinase kappa"/>
    <property type="match status" value="1"/>
</dbReference>
<dbReference type="GO" id="GO:0005634">
    <property type="term" value="C:nucleus"/>
    <property type="evidence" value="ECO:0007669"/>
    <property type="project" value="TreeGrafter"/>
</dbReference>
<keyword evidence="2 8" id="KW-0723">Serine/threonine-protein kinase</keyword>
<dbReference type="PROSITE" id="PS00108">
    <property type="entry name" value="PROTEIN_KINASE_ST"/>
    <property type="match status" value="1"/>
</dbReference>
<keyword evidence="10" id="KW-0472">Membrane</keyword>
<dbReference type="PROSITE" id="PS00107">
    <property type="entry name" value="PROTEIN_KINASE_ATP"/>
    <property type="match status" value="1"/>
</dbReference>
<dbReference type="Proteomes" id="UP000035680">
    <property type="component" value="Unassembled WGS sequence"/>
</dbReference>
<keyword evidence="4 7" id="KW-0547">Nucleotide-binding</keyword>
<dbReference type="Pfam" id="PF00069">
    <property type="entry name" value="Pkinase"/>
    <property type="match status" value="1"/>
</dbReference>
<comment type="similarity">
    <text evidence="1">Belongs to the protein kinase superfamily. CMGC Ser/Thr protein kinase family. GSK-3 subfamily.</text>
</comment>
<dbReference type="GO" id="GO:0005737">
    <property type="term" value="C:cytoplasm"/>
    <property type="evidence" value="ECO:0007669"/>
    <property type="project" value="TreeGrafter"/>
</dbReference>
<dbReference type="AlphaFoldDB" id="A0A0K0G054"/>
<evidence type="ECO:0000313" key="12">
    <source>
        <dbReference type="Proteomes" id="UP000035680"/>
    </source>
</evidence>
<dbReference type="InterPro" id="IPR017441">
    <property type="entry name" value="Protein_kinase_ATP_BS"/>
</dbReference>
<dbReference type="PANTHER" id="PTHR24057">
    <property type="entry name" value="GLYCOGEN SYNTHASE KINASE-3 ALPHA"/>
    <property type="match status" value="1"/>
</dbReference>
<keyword evidence="12" id="KW-1185">Reference proteome</keyword>
<dbReference type="GO" id="GO:0005524">
    <property type="term" value="F:ATP binding"/>
    <property type="evidence" value="ECO:0007669"/>
    <property type="project" value="UniProtKB-UniRule"/>
</dbReference>
<keyword evidence="6 7" id="KW-0067">ATP-binding</keyword>
<dbReference type="PROSITE" id="PS50011">
    <property type="entry name" value="PROTEIN_KINASE_DOM"/>
    <property type="match status" value="1"/>
</dbReference>
<evidence type="ECO:0000256" key="9">
    <source>
        <dbReference type="SAM" id="MobiDB-lite"/>
    </source>
</evidence>
<sequence>MSSNDYHNNYTLSFIVHLLIGYFLGKISKPVILTTQVKLMADSTFAGATAPPVGKVMTVTAQIPNPSADLPDGESSTRTSTGGDNNTSSSGSTPNDSMKRRHLDEAIEITYVVEKILGSGSFGIVFKVKLPQTGECLAVKKVLQDRRYKNRELQVIRKLNHKNVVKLKYYFYSIGNKKDDVYLNLMLEFIKDTVHRAIRSYSRSNQQIPIIATKVFTYQIFRALGYIHHLGICHRDIKPQNLLIDWESGILKLCDFGSAKMLVEGEPNVAYICSRYYRAPELIFGSTSYTNAIDIWSAGTVFAEMLLGKPMFPGESGVDQLVEIIKILGTPSKENVMRMNPTYSTHRFPDMRPQPFSSIFSRASSEAINLLESILQYDPTTRPLPLRVLCHPFFDELRKPDTTYLHGVPLPGLFDFTPTELQIEPSLSDFAE</sequence>
<dbReference type="Gene3D" id="3.30.200.20">
    <property type="entry name" value="Phosphorylase Kinase, domain 1"/>
    <property type="match status" value="1"/>
</dbReference>
<dbReference type="PANTHER" id="PTHR24057:SF0">
    <property type="entry name" value="PROTEIN KINASE SHAGGY-RELATED"/>
    <property type="match status" value="1"/>
</dbReference>
<protein>
    <submittedName>
        <fullName evidence="13">Glycogen synthase kinase 3 alpha (inferred by orthology to a zebrafish protein)</fullName>
    </submittedName>
</protein>
<reference evidence="13" key="2">
    <citation type="submission" date="2015-08" db="UniProtKB">
        <authorList>
            <consortium name="WormBaseParasite"/>
        </authorList>
    </citation>
    <scope>IDENTIFICATION</scope>
</reference>
<proteinExistence type="inferred from homology"/>
<evidence type="ECO:0000256" key="7">
    <source>
        <dbReference type="PROSITE-ProRule" id="PRU10141"/>
    </source>
</evidence>
<evidence type="ECO:0000256" key="3">
    <source>
        <dbReference type="ARBA" id="ARBA00022679"/>
    </source>
</evidence>
<dbReference type="STRING" id="75913.A0A0K0G054"/>
<dbReference type="InterPro" id="IPR039192">
    <property type="entry name" value="STKc_GSK3"/>
</dbReference>
<dbReference type="GO" id="GO:0007165">
    <property type="term" value="P:signal transduction"/>
    <property type="evidence" value="ECO:0007669"/>
    <property type="project" value="TreeGrafter"/>
</dbReference>
<evidence type="ECO:0000256" key="10">
    <source>
        <dbReference type="SAM" id="Phobius"/>
    </source>
</evidence>
<reference evidence="12" key="1">
    <citation type="submission" date="2014-07" db="EMBL/GenBank/DDBJ databases">
        <authorList>
            <person name="Martin A.A"/>
            <person name="De Silva N."/>
        </authorList>
    </citation>
    <scope>NUCLEOTIDE SEQUENCE</scope>
</reference>
<keyword evidence="10" id="KW-1133">Transmembrane helix</keyword>
<evidence type="ECO:0000256" key="2">
    <source>
        <dbReference type="ARBA" id="ARBA00022527"/>
    </source>
</evidence>
<evidence type="ECO:0000313" key="13">
    <source>
        <dbReference type="WBParaSite" id="SVE_1808600.1"/>
    </source>
</evidence>
<dbReference type="InterPro" id="IPR011009">
    <property type="entry name" value="Kinase-like_dom_sf"/>
</dbReference>
<evidence type="ECO:0000256" key="1">
    <source>
        <dbReference type="ARBA" id="ARBA00005527"/>
    </source>
</evidence>
<feature type="binding site" evidence="7">
    <location>
        <position position="141"/>
    </location>
    <ligand>
        <name>ATP</name>
        <dbReference type="ChEBI" id="CHEBI:30616"/>
    </ligand>
</feature>
<feature type="compositionally biased region" description="Low complexity" evidence="9">
    <location>
        <begin position="76"/>
        <end position="96"/>
    </location>
</feature>
<dbReference type="CDD" id="cd14137">
    <property type="entry name" value="STKc_GSK3"/>
    <property type="match status" value="1"/>
</dbReference>
<evidence type="ECO:0000256" key="5">
    <source>
        <dbReference type="ARBA" id="ARBA00022777"/>
    </source>
</evidence>
<feature type="region of interest" description="Disordered" evidence="9">
    <location>
        <begin position="64"/>
        <end position="99"/>
    </location>
</feature>
<name>A0A0K0G054_STRVS</name>
<dbReference type="GO" id="GO:0004674">
    <property type="term" value="F:protein serine/threonine kinase activity"/>
    <property type="evidence" value="ECO:0007669"/>
    <property type="project" value="UniProtKB-KW"/>
</dbReference>
<dbReference type="WBParaSite" id="SVE_1808600.1">
    <property type="protein sequence ID" value="SVE_1808600.1"/>
    <property type="gene ID" value="SVE_1808600"/>
</dbReference>
<evidence type="ECO:0000256" key="6">
    <source>
        <dbReference type="ARBA" id="ARBA00022840"/>
    </source>
</evidence>
<keyword evidence="10" id="KW-0812">Transmembrane</keyword>
<dbReference type="InterPro" id="IPR008271">
    <property type="entry name" value="Ser/Thr_kinase_AS"/>
</dbReference>
<organism evidence="12 13">
    <name type="scientific">Strongyloides venezuelensis</name>
    <name type="common">Threadworm</name>
    <dbReference type="NCBI Taxonomy" id="75913"/>
    <lineage>
        <taxon>Eukaryota</taxon>
        <taxon>Metazoa</taxon>
        <taxon>Ecdysozoa</taxon>
        <taxon>Nematoda</taxon>
        <taxon>Chromadorea</taxon>
        <taxon>Rhabditida</taxon>
        <taxon>Tylenchina</taxon>
        <taxon>Panagrolaimomorpha</taxon>
        <taxon>Strongyloidoidea</taxon>
        <taxon>Strongyloididae</taxon>
        <taxon>Strongyloides</taxon>
    </lineage>
</organism>
<keyword evidence="5" id="KW-0418">Kinase</keyword>
<dbReference type="InterPro" id="IPR000719">
    <property type="entry name" value="Prot_kinase_dom"/>
</dbReference>
<dbReference type="Gene3D" id="1.10.510.10">
    <property type="entry name" value="Transferase(Phosphotransferase) domain 1"/>
    <property type="match status" value="1"/>
</dbReference>